<feature type="transmembrane region" description="Helical" evidence="1">
    <location>
        <begin position="98"/>
        <end position="119"/>
    </location>
</feature>
<evidence type="ECO:0000313" key="2">
    <source>
        <dbReference type="EMBL" id="ORZ21649.1"/>
    </source>
</evidence>
<dbReference type="AlphaFoldDB" id="A0A1X2IT04"/>
<dbReference type="EMBL" id="MCGE01000005">
    <property type="protein sequence ID" value="ORZ21649.1"/>
    <property type="molecule type" value="Genomic_DNA"/>
</dbReference>
<keyword evidence="1" id="KW-0812">Transmembrane</keyword>
<comment type="caution">
    <text evidence="2">The sequence shown here is derived from an EMBL/GenBank/DDBJ whole genome shotgun (WGS) entry which is preliminary data.</text>
</comment>
<keyword evidence="1" id="KW-1133">Transmembrane helix</keyword>
<organism evidence="2 3">
    <name type="scientific">Absidia repens</name>
    <dbReference type="NCBI Taxonomy" id="90262"/>
    <lineage>
        <taxon>Eukaryota</taxon>
        <taxon>Fungi</taxon>
        <taxon>Fungi incertae sedis</taxon>
        <taxon>Mucoromycota</taxon>
        <taxon>Mucoromycotina</taxon>
        <taxon>Mucoromycetes</taxon>
        <taxon>Mucorales</taxon>
        <taxon>Cunninghamellaceae</taxon>
        <taxon>Absidia</taxon>
    </lineage>
</organism>
<dbReference type="Proteomes" id="UP000193560">
    <property type="component" value="Unassembled WGS sequence"/>
</dbReference>
<reference evidence="2 3" key="1">
    <citation type="submission" date="2016-07" db="EMBL/GenBank/DDBJ databases">
        <title>Pervasive Adenine N6-methylation of Active Genes in Fungi.</title>
        <authorList>
            <consortium name="DOE Joint Genome Institute"/>
            <person name="Mondo S.J."/>
            <person name="Dannebaum R.O."/>
            <person name="Kuo R.C."/>
            <person name="Labutti K."/>
            <person name="Haridas S."/>
            <person name="Kuo A."/>
            <person name="Salamov A."/>
            <person name="Ahrendt S.R."/>
            <person name="Lipzen A."/>
            <person name="Sullivan W."/>
            <person name="Andreopoulos W.B."/>
            <person name="Clum A."/>
            <person name="Lindquist E."/>
            <person name="Daum C."/>
            <person name="Ramamoorthy G.K."/>
            <person name="Gryganskyi A."/>
            <person name="Culley D."/>
            <person name="Magnuson J.K."/>
            <person name="James T.Y."/>
            <person name="O'Malley M.A."/>
            <person name="Stajich J.E."/>
            <person name="Spatafora J.W."/>
            <person name="Visel A."/>
            <person name="Grigoriev I.V."/>
        </authorList>
    </citation>
    <scope>NUCLEOTIDE SEQUENCE [LARGE SCALE GENOMIC DNA]</scope>
    <source>
        <strain evidence="2 3">NRRL 1336</strain>
    </source>
</reference>
<evidence type="ECO:0000256" key="1">
    <source>
        <dbReference type="SAM" id="Phobius"/>
    </source>
</evidence>
<keyword evidence="1" id="KW-0472">Membrane</keyword>
<accession>A0A1X2IT04</accession>
<sequence length="120" mass="13593">MIDGGVTVSDFFATWLPPPGVILLNKILHLLECKTRYDTNRKRRRCCKAECTDCIDGGVTVSDFFATWLPPPVLFLLNKILHLLDSNSFYFLPSEKGMAAFVPIKFATIFLLYSTGIFLR</sequence>
<protein>
    <submittedName>
        <fullName evidence="2">Uncharacterized protein</fullName>
    </submittedName>
</protein>
<gene>
    <name evidence="2" type="ORF">BCR42DRAFT_389374</name>
</gene>
<proteinExistence type="predicted"/>
<evidence type="ECO:0000313" key="3">
    <source>
        <dbReference type="Proteomes" id="UP000193560"/>
    </source>
</evidence>
<keyword evidence="3" id="KW-1185">Reference proteome</keyword>
<name>A0A1X2IT04_9FUNG</name>